<accession>A0A7S7SNE9</accession>
<sequence length="732" mass="77419">MPTIKILDNLSADLAVIAPTPASAFAKYLKGDLAILLAAPELVKAFPKPLAPGKNFALNFGLNFKDALEFGAAHTEWTVGASFQAQVGVTAETPSALFEQEHFGEPIMVPDGMAYVWCSFQPGLKLGIAAGEGDLSFGFNAGTAIDVRCCHLFPAGPAAKTLAEGVTEVLRDFTIPGDVQDLVHMPEGAVSAVTGTGSFQISGSFDLAAAVNPLATPKLPLVGAPLSLKAGASLDVGARIRVSGEYQIRAQKTSANKVRLGLYKRAGSQFTFDVNASAGVSADAMGKDLFSALMKKISSDPAADAQQLSDAGLSGSQIASIQDAVVAGINRSLSVALDFQFSALRSDEAAFLYEIALDQLSDESAVAVHHALDGDFSVLTGLQDLSMPGVTPVRNITNDLRKRGISLRINLLGIVNVISISELVRSGSVTFEPISGALVIADKVSSEKISVTSRPLEADGQKLRKAVFESLLVTAAYSASRLTQSHEFTASQSYFEFHQKTNARTMADNLDAIVALGLMTADERGRILAGATQFGNSTMLLETEFDPAAFRALFVSAGGQPRPMEDYERIGRDAMLALVAGDPDDFRHIPLGDDKLWAKLRASGQPGFPFVLPAPLNQGVQLGVIRSDYTLIVWWAGSMALAARSLVEMENFLKTVDPAGLHENNEFKKRRRNLIDALGDAVAGNQSTFGDPWGLLAMDAAAGRLADARAVVVSPQLARASMRPQKAVAANG</sequence>
<keyword evidence="2" id="KW-1185">Reference proteome</keyword>
<dbReference type="Proteomes" id="UP000593892">
    <property type="component" value="Chromosome"/>
</dbReference>
<reference evidence="1 2" key="1">
    <citation type="submission" date="2020-10" db="EMBL/GenBank/DDBJ databases">
        <title>Complete genome sequence of Paludibaculum fermentans P105T, a facultatively anaerobic acidobacterium capable of dissimilatory Fe(III) reduction.</title>
        <authorList>
            <person name="Dedysh S.N."/>
            <person name="Beletsky A.V."/>
            <person name="Kulichevskaya I.S."/>
            <person name="Mardanov A.V."/>
            <person name="Ravin N.V."/>
        </authorList>
    </citation>
    <scope>NUCLEOTIDE SEQUENCE [LARGE SCALE GENOMIC DNA]</scope>
    <source>
        <strain evidence="1 2">P105</strain>
    </source>
</reference>
<dbReference type="EMBL" id="CP063849">
    <property type="protein sequence ID" value="QOY91389.1"/>
    <property type="molecule type" value="Genomic_DNA"/>
</dbReference>
<organism evidence="1 2">
    <name type="scientific">Paludibaculum fermentans</name>
    <dbReference type="NCBI Taxonomy" id="1473598"/>
    <lineage>
        <taxon>Bacteria</taxon>
        <taxon>Pseudomonadati</taxon>
        <taxon>Acidobacteriota</taxon>
        <taxon>Terriglobia</taxon>
        <taxon>Bryobacterales</taxon>
        <taxon>Bryobacteraceae</taxon>
        <taxon>Paludibaculum</taxon>
    </lineage>
</organism>
<dbReference type="AlphaFoldDB" id="A0A7S7SNE9"/>
<gene>
    <name evidence="1" type="ORF">IRI77_15990</name>
</gene>
<dbReference type="KEGG" id="pfer:IRI77_15990"/>
<proteinExistence type="predicted"/>
<dbReference type="RefSeq" id="WP_194453043.1">
    <property type="nucleotide sequence ID" value="NZ_CP063849.1"/>
</dbReference>
<name>A0A7S7SNE9_PALFE</name>
<evidence type="ECO:0000313" key="1">
    <source>
        <dbReference type="EMBL" id="QOY91389.1"/>
    </source>
</evidence>
<evidence type="ECO:0000313" key="2">
    <source>
        <dbReference type="Proteomes" id="UP000593892"/>
    </source>
</evidence>
<protein>
    <submittedName>
        <fullName evidence="1">Uncharacterized protein</fullName>
    </submittedName>
</protein>